<dbReference type="InterPro" id="IPR036676">
    <property type="entry name" value="PurM-like_C_sf"/>
</dbReference>
<dbReference type="PANTHER" id="PTHR30270">
    <property type="entry name" value="THIAMINE-MONOPHOSPHATE KINASE"/>
    <property type="match status" value="1"/>
</dbReference>
<dbReference type="Proteomes" id="UP001065373">
    <property type="component" value="Chromosome"/>
</dbReference>
<dbReference type="InterPro" id="IPR010918">
    <property type="entry name" value="PurM-like_C_dom"/>
</dbReference>
<organism evidence="3">
    <name type="scientific">Methanothermobacter wolfeii</name>
    <name type="common">Methanobacterium wolfei</name>
    <dbReference type="NCBI Taxonomy" id="145261"/>
    <lineage>
        <taxon>Archaea</taxon>
        <taxon>Methanobacteriati</taxon>
        <taxon>Methanobacteriota</taxon>
        <taxon>Methanomada group</taxon>
        <taxon>Methanobacteria</taxon>
        <taxon>Methanobacteriales</taxon>
        <taxon>Methanobacteriaceae</taxon>
        <taxon>Methanothermobacter</taxon>
    </lineage>
</organism>
<sequence length="335" mass="36412">MDLDYIIHSLKNFEGVTRKRPIRNIVSILNDAYNVSGNTYLGFGDDASAIRIGDGKLLLLAADGIWGRLLESDPYWAGYCSVLVNVNDIAAMGGKPIGMVNVLSINSRETCYSVMEGIRDGAEKFGVPMVGGHVHPDTPYDALDVSIAGIAPEDAIITSCDARPGDRVIIGIDLDGRPHPSFPLNWDTTTHKTPEDVQAQIEIMALIAERGLVTAGKDISNPGTLGTLGMLLEASEVGARVEMESIPRNSSVDWVDWLRMYPGSGFVLTAQEERVAECMELLESVGIEASDAGEIIGERKLYLRSGDEEGVLFDLERERIMGVTEEKSWGRPDVS</sequence>
<feature type="domain" description="PurM-like C-terminal" evidence="2">
    <location>
        <begin position="191"/>
        <end position="303"/>
    </location>
</feature>
<dbReference type="InterPro" id="IPR017668">
    <property type="entry name" value="Methan_mark_2"/>
</dbReference>
<dbReference type="KEGG" id="mwo:MWSIV6_0395"/>
<dbReference type="Gene3D" id="3.90.650.10">
    <property type="entry name" value="PurM-like C-terminal domain"/>
    <property type="match status" value="1"/>
</dbReference>
<dbReference type="SUPFAM" id="SSF55326">
    <property type="entry name" value="PurM N-terminal domain-like"/>
    <property type="match status" value="1"/>
</dbReference>
<dbReference type="AlphaFoldDB" id="A0A9E7RTV7"/>
<dbReference type="GO" id="GO:0009228">
    <property type="term" value="P:thiamine biosynthetic process"/>
    <property type="evidence" value="ECO:0007669"/>
    <property type="project" value="InterPro"/>
</dbReference>
<protein>
    <submittedName>
        <fullName evidence="3">Methanogenesis marker 2 protein</fullName>
    </submittedName>
</protein>
<reference evidence="3" key="1">
    <citation type="submission" date="2022-09" db="EMBL/GenBank/DDBJ databases">
        <title>Characterization of three MwoI isoschizomers from sequenced genome and metagenomes.</title>
        <authorList>
            <person name="Fomenkov A."/>
            <person name="Xu S.Y."/>
            <person name="Roberts R.J."/>
        </authorList>
    </citation>
    <scope>NUCLEOTIDE SEQUENCE</scope>
    <source>
        <strain evidence="3">DSM 2970</strain>
    </source>
</reference>
<feature type="domain" description="PurM-like N-terminal" evidence="1">
    <location>
        <begin position="44"/>
        <end position="149"/>
    </location>
</feature>
<dbReference type="Pfam" id="PF00586">
    <property type="entry name" value="AIRS"/>
    <property type="match status" value="1"/>
</dbReference>
<dbReference type="InterPro" id="IPR006283">
    <property type="entry name" value="ThiL-like"/>
</dbReference>
<dbReference type="SUPFAM" id="SSF56042">
    <property type="entry name" value="PurM C-terminal domain-like"/>
    <property type="match status" value="1"/>
</dbReference>
<dbReference type="EMBL" id="CP104550">
    <property type="protein sequence ID" value="UXH32103.1"/>
    <property type="molecule type" value="Genomic_DNA"/>
</dbReference>
<accession>A0A9E7RTV7</accession>
<dbReference type="GO" id="GO:0009030">
    <property type="term" value="F:thiamine-phosphate kinase activity"/>
    <property type="evidence" value="ECO:0007669"/>
    <property type="project" value="InterPro"/>
</dbReference>
<dbReference type="NCBIfam" id="TIGR03267">
    <property type="entry name" value="methan_mark_2"/>
    <property type="match status" value="1"/>
</dbReference>
<evidence type="ECO:0000259" key="2">
    <source>
        <dbReference type="Pfam" id="PF02769"/>
    </source>
</evidence>
<gene>
    <name evidence="3" type="ORF">N5910_02045</name>
</gene>
<dbReference type="GeneID" id="75105995"/>
<proteinExistence type="predicted"/>
<dbReference type="InterPro" id="IPR036921">
    <property type="entry name" value="PurM-like_N_sf"/>
</dbReference>
<evidence type="ECO:0000313" key="3">
    <source>
        <dbReference type="EMBL" id="UXH32103.1"/>
    </source>
</evidence>
<name>A0A9E7RTV7_METWO</name>
<dbReference type="Gene3D" id="3.30.1330.10">
    <property type="entry name" value="PurM-like, N-terminal domain"/>
    <property type="match status" value="1"/>
</dbReference>
<dbReference type="PIRSF" id="PIRSF036540">
    <property type="entry name" value="UCP036540_AIR"/>
    <property type="match status" value="1"/>
</dbReference>
<evidence type="ECO:0000259" key="1">
    <source>
        <dbReference type="Pfam" id="PF00586"/>
    </source>
</evidence>
<dbReference type="InterPro" id="IPR016188">
    <property type="entry name" value="PurM-like_N"/>
</dbReference>
<dbReference type="RefSeq" id="WP_074358521.1">
    <property type="nucleotide sequence ID" value="NZ_CP104550.1"/>
</dbReference>
<dbReference type="Pfam" id="PF02769">
    <property type="entry name" value="AIRS_C"/>
    <property type="match status" value="1"/>
</dbReference>
<dbReference type="CDD" id="cd02192">
    <property type="entry name" value="PurM-like3"/>
    <property type="match status" value="1"/>
</dbReference>
<dbReference type="PANTHER" id="PTHR30270:SF0">
    <property type="entry name" value="THIAMINE-MONOPHOSPHATE KINASE"/>
    <property type="match status" value="1"/>
</dbReference>
<dbReference type="InterPro" id="IPR011413">
    <property type="entry name" value="UCP036540_AIR"/>
</dbReference>